<evidence type="ECO:0000256" key="1">
    <source>
        <dbReference type="ARBA" id="ARBA00004211"/>
    </source>
</evidence>
<dbReference type="GO" id="GO:0000149">
    <property type="term" value="F:SNARE binding"/>
    <property type="evidence" value="ECO:0007669"/>
    <property type="project" value="TreeGrafter"/>
</dbReference>
<dbReference type="WBParaSite" id="Pan_g14897.t1">
    <property type="protein sequence ID" value="Pan_g14897.t1"/>
    <property type="gene ID" value="Pan_g14897"/>
</dbReference>
<keyword evidence="2 7" id="KW-0812">Transmembrane</keyword>
<reference evidence="10" key="2">
    <citation type="submission" date="2020-10" db="UniProtKB">
        <authorList>
            <consortium name="WormBaseParasite"/>
        </authorList>
    </citation>
    <scope>IDENTIFICATION</scope>
</reference>
<organism evidence="9 10">
    <name type="scientific">Panagrellus redivivus</name>
    <name type="common">Microworm</name>
    <dbReference type="NCBI Taxonomy" id="6233"/>
    <lineage>
        <taxon>Eukaryota</taxon>
        <taxon>Metazoa</taxon>
        <taxon>Ecdysozoa</taxon>
        <taxon>Nematoda</taxon>
        <taxon>Chromadorea</taxon>
        <taxon>Rhabditida</taxon>
        <taxon>Tylenchina</taxon>
        <taxon>Panagrolaimomorpha</taxon>
        <taxon>Panagrolaimoidea</taxon>
        <taxon>Panagrolaimidae</taxon>
        <taxon>Panagrellus</taxon>
    </lineage>
</organism>
<dbReference type="GO" id="GO:0048278">
    <property type="term" value="P:vesicle docking"/>
    <property type="evidence" value="ECO:0007669"/>
    <property type="project" value="TreeGrafter"/>
</dbReference>
<dbReference type="GO" id="GO:0006906">
    <property type="term" value="P:vesicle fusion"/>
    <property type="evidence" value="ECO:0007669"/>
    <property type="project" value="TreeGrafter"/>
</dbReference>
<protein>
    <submittedName>
        <fullName evidence="10">SynN domain-containing protein</fullName>
    </submittedName>
</protein>
<evidence type="ECO:0000313" key="9">
    <source>
        <dbReference type="Proteomes" id="UP000492821"/>
    </source>
</evidence>
<evidence type="ECO:0000256" key="4">
    <source>
        <dbReference type="ARBA" id="ARBA00023136"/>
    </source>
</evidence>
<evidence type="ECO:0000256" key="2">
    <source>
        <dbReference type="ARBA" id="ARBA00022692"/>
    </source>
</evidence>
<evidence type="ECO:0000256" key="3">
    <source>
        <dbReference type="ARBA" id="ARBA00022989"/>
    </source>
</evidence>
<feature type="compositionally biased region" description="Basic and acidic residues" evidence="6">
    <location>
        <begin position="19"/>
        <end position="28"/>
    </location>
</feature>
<evidence type="ECO:0000256" key="7">
    <source>
        <dbReference type="SAM" id="Phobius"/>
    </source>
</evidence>
<dbReference type="InterPro" id="IPR010989">
    <property type="entry name" value="SNARE"/>
</dbReference>
<dbReference type="InterPro" id="IPR045242">
    <property type="entry name" value="Syntaxin"/>
</dbReference>
<evidence type="ECO:0000259" key="8">
    <source>
        <dbReference type="Pfam" id="PF00804"/>
    </source>
</evidence>
<sequence>MGLNWWPSFRRAESPTPHPARDRLHELQARAIAPPESSSPPPSLPACPPPNPTSKKTKSALKSKSPKPNAAPKSVTIEMEPETMIKEANLQPEELFPAHIFELKTSLEVLEKQIYRLKEAQLKVVNDPVVKKEDKKQLENLIAEIKTQIKDLKPRVKQVENDIKKAERDGSIGTRTGAQLRIRKNQCLQLRAALNEVMELFTATQLDYRNRVSKRVKRQLNSTGTNLSHGQIGEMLSAKGGDPFGSLKSKTPDGRRALLDAAMRRKELQDIEDGVYELQDMFEDLMELVNKQTDYTDNIVQDSQQVAQYTASRQIDLLYATDHAVRSRHKRWCGYLIVFIFLVICFLIAVILAATLLHA</sequence>
<proteinExistence type="predicted"/>
<feature type="compositionally biased region" description="Basic residues" evidence="6">
    <location>
        <begin position="55"/>
        <end position="65"/>
    </location>
</feature>
<feature type="coiled-coil region" evidence="5">
    <location>
        <begin position="131"/>
        <end position="169"/>
    </location>
</feature>
<comment type="subcellular location">
    <subcellularLocation>
        <location evidence="1">Membrane</location>
        <topology evidence="1">Single-pass type IV membrane protein</topology>
    </subcellularLocation>
</comment>
<name>A0A7E4V134_PANRE</name>
<accession>A0A7E4V134</accession>
<evidence type="ECO:0000256" key="5">
    <source>
        <dbReference type="SAM" id="Coils"/>
    </source>
</evidence>
<dbReference type="InterPro" id="IPR006011">
    <property type="entry name" value="Syntaxin_N"/>
</dbReference>
<dbReference type="GO" id="GO:0006886">
    <property type="term" value="P:intracellular protein transport"/>
    <property type="evidence" value="ECO:0007669"/>
    <property type="project" value="TreeGrafter"/>
</dbReference>
<dbReference type="PANTHER" id="PTHR19957">
    <property type="entry name" value="SYNTAXIN"/>
    <property type="match status" value="1"/>
</dbReference>
<dbReference type="Gene3D" id="1.20.58.70">
    <property type="match status" value="1"/>
</dbReference>
<dbReference type="AlphaFoldDB" id="A0A7E4V134"/>
<dbReference type="Pfam" id="PF00804">
    <property type="entry name" value="Syntaxin"/>
    <property type="match status" value="1"/>
</dbReference>
<dbReference type="GO" id="GO:0031201">
    <property type="term" value="C:SNARE complex"/>
    <property type="evidence" value="ECO:0007669"/>
    <property type="project" value="TreeGrafter"/>
</dbReference>
<dbReference type="GO" id="GO:0006887">
    <property type="term" value="P:exocytosis"/>
    <property type="evidence" value="ECO:0007669"/>
    <property type="project" value="TreeGrafter"/>
</dbReference>
<keyword evidence="4 7" id="KW-0472">Membrane</keyword>
<dbReference type="Gene3D" id="1.20.5.110">
    <property type="match status" value="1"/>
</dbReference>
<evidence type="ECO:0000256" key="6">
    <source>
        <dbReference type="SAM" id="MobiDB-lite"/>
    </source>
</evidence>
<keyword evidence="3 7" id="KW-1133">Transmembrane helix</keyword>
<feature type="domain" description="Syntaxin N-terminal" evidence="8">
    <location>
        <begin position="98"/>
        <end position="238"/>
    </location>
</feature>
<dbReference type="PANTHER" id="PTHR19957:SF307">
    <property type="entry name" value="PROTEIN SSO1-RELATED"/>
    <property type="match status" value="1"/>
</dbReference>
<dbReference type="GO" id="GO:0005886">
    <property type="term" value="C:plasma membrane"/>
    <property type="evidence" value="ECO:0007669"/>
    <property type="project" value="TreeGrafter"/>
</dbReference>
<feature type="region of interest" description="Disordered" evidence="6">
    <location>
        <begin position="1"/>
        <end position="76"/>
    </location>
</feature>
<dbReference type="GO" id="GO:0005484">
    <property type="term" value="F:SNAP receptor activity"/>
    <property type="evidence" value="ECO:0007669"/>
    <property type="project" value="TreeGrafter"/>
</dbReference>
<dbReference type="Proteomes" id="UP000492821">
    <property type="component" value="Unassembled WGS sequence"/>
</dbReference>
<reference evidence="9" key="1">
    <citation type="journal article" date="2013" name="Genetics">
        <title>The draft genome and transcriptome of Panagrellus redivivus are shaped by the harsh demands of a free-living lifestyle.</title>
        <authorList>
            <person name="Srinivasan J."/>
            <person name="Dillman A.R."/>
            <person name="Macchietto M.G."/>
            <person name="Heikkinen L."/>
            <person name="Lakso M."/>
            <person name="Fracchia K.M."/>
            <person name="Antoshechkin I."/>
            <person name="Mortazavi A."/>
            <person name="Wong G."/>
            <person name="Sternberg P.W."/>
        </authorList>
    </citation>
    <scope>NUCLEOTIDE SEQUENCE [LARGE SCALE GENOMIC DNA]</scope>
    <source>
        <strain evidence="9">MT8872</strain>
    </source>
</reference>
<feature type="transmembrane region" description="Helical" evidence="7">
    <location>
        <begin position="332"/>
        <end position="357"/>
    </location>
</feature>
<dbReference type="GO" id="GO:0012505">
    <property type="term" value="C:endomembrane system"/>
    <property type="evidence" value="ECO:0007669"/>
    <property type="project" value="TreeGrafter"/>
</dbReference>
<evidence type="ECO:0000313" key="10">
    <source>
        <dbReference type="WBParaSite" id="Pan_g14897.t1"/>
    </source>
</evidence>
<keyword evidence="5" id="KW-0175">Coiled coil</keyword>
<feature type="compositionally biased region" description="Pro residues" evidence="6">
    <location>
        <begin position="37"/>
        <end position="52"/>
    </location>
</feature>
<dbReference type="SUPFAM" id="SSF47661">
    <property type="entry name" value="t-snare proteins"/>
    <property type="match status" value="1"/>
</dbReference>
<keyword evidence="9" id="KW-1185">Reference proteome</keyword>